<comment type="caution">
    <text evidence="4">The sequence shown here is derived from an EMBL/GenBank/DDBJ whole genome shotgun (WGS) entry which is preliminary data.</text>
</comment>
<proteinExistence type="inferred from homology"/>
<dbReference type="PANTHER" id="PTHR47268:SF4">
    <property type="entry name" value="ACYLPHOSPHATASE"/>
    <property type="match status" value="1"/>
</dbReference>
<dbReference type="AlphaFoldDB" id="A0AA39GMC7"/>
<dbReference type="InterPro" id="IPR036046">
    <property type="entry name" value="Acylphosphatase-like_dom_sf"/>
</dbReference>
<organism evidence="4 5">
    <name type="scientific">Sarocladium strictum</name>
    <name type="common">Black bundle disease fungus</name>
    <name type="synonym">Acremonium strictum</name>
    <dbReference type="NCBI Taxonomy" id="5046"/>
    <lineage>
        <taxon>Eukaryota</taxon>
        <taxon>Fungi</taxon>
        <taxon>Dikarya</taxon>
        <taxon>Ascomycota</taxon>
        <taxon>Pezizomycotina</taxon>
        <taxon>Sordariomycetes</taxon>
        <taxon>Hypocreomycetidae</taxon>
        <taxon>Hypocreales</taxon>
        <taxon>Sarocladiaceae</taxon>
        <taxon>Sarocladium</taxon>
    </lineage>
</organism>
<comment type="catalytic activity">
    <reaction evidence="1">
        <text>an acyl phosphate + H2O = a carboxylate + phosphate + H(+)</text>
        <dbReference type="Rhea" id="RHEA:14965"/>
        <dbReference type="ChEBI" id="CHEBI:15377"/>
        <dbReference type="ChEBI" id="CHEBI:15378"/>
        <dbReference type="ChEBI" id="CHEBI:29067"/>
        <dbReference type="ChEBI" id="CHEBI:43474"/>
        <dbReference type="ChEBI" id="CHEBI:59918"/>
        <dbReference type="EC" id="3.6.1.7"/>
    </reaction>
</comment>
<dbReference type="EC" id="3.6.1.7" evidence="1"/>
<accession>A0AA39GMC7</accession>
<evidence type="ECO:0000256" key="1">
    <source>
        <dbReference type="PROSITE-ProRule" id="PRU00520"/>
    </source>
</evidence>
<sequence length="94" mass="10433">MTASKRVFFIAHGGRVQGVGFRYFTQKRAKEYGVTGWCRNTPDNKVEGEAQGDDDAISKFLKAVDEGPSHAKVVQLTTEGRDVVEGESSFEIRH</sequence>
<feature type="active site" evidence="1">
    <location>
        <position position="22"/>
    </location>
</feature>
<dbReference type="EMBL" id="JAPDFR010000002">
    <property type="protein sequence ID" value="KAK0389666.1"/>
    <property type="molecule type" value="Genomic_DNA"/>
</dbReference>
<evidence type="ECO:0000313" key="4">
    <source>
        <dbReference type="EMBL" id="KAK0389666.1"/>
    </source>
</evidence>
<dbReference type="GO" id="GO:0003998">
    <property type="term" value="F:acylphosphatase activity"/>
    <property type="evidence" value="ECO:0007669"/>
    <property type="project" value="UniProtKB-EC"/>
</dbReference>
<evidence type="ECO:0000259" key="3">
    <source>
        <dbReference type="PROSITE" id="PS51160"/>
    </source>
</evidence>
<dbReference type="Proteomes" id="UP001175261">
    <property type="component" value="Unassembled WGS sequence"/>
</dbReference>
<dbReference type="Pfam" id="PF00708">
    <property type="entry name" value="Acylphosphatase"/>
    <property type="match status" value="1"/>
</dbReference>
<reference evidence="4" key="1">
    <citation type="submission" date="2022-10" db="EMBL/GenBank/DDBJ databases">
        <title>Determination and structural analysis of whole genome sequence of Sarocladium strictum F4-1.</title>
        <authorList>
            <person name="Hu L."/>
            <person name="Jiang Y."/>
        </authorList>
    </citation>
    <scope>NUCLEOTIDE SEQUENCE</scope>
    <source>
        <strain evidence="4">F4-1</strain>
    </source>
</reference>
<protein>
    <recommendedName>
        <fullName evidence="1">acylphosphatase</fullName>
        <ecNumber evidence="1">3.6.1.7</ecNumber>
    </recommendedName>
</protein>
<dbReference type="SUPFAM" id="SSF54975">
    <property type="entry name" value="Acylphosphatase/BLUF domain-like"/>
    <property type="match status" value="1"/>
</dbReference>
<dbReference type="PRINTS" id="PR00112">
    <property type="entry name" value="ACYLPHPHTASE"/>
</dbReference>
<dbReference type="PANTHER" id="PTHR47268">
    <property type="entry name" value="ACYLPHOSPHATASE"/>
    <property type="match status" value="1"/>
</dbReference>
<keyword evidence="1" id="KW-0378">Hydrolase</keyword>
<dbReference type="PROSITE" id="PS51160">
    <property type="entry name" value="ACYLPHOSPHATASE_3"/>
    <property type="match status" value="1"/>
</dbReference>
<keyword evidence="5" id="KW-1185">Reference proteome</keyword>
<feature type="domain" description="Acylphosphatase-like" evidence="3">
    <location>
        <begin position="6"/>
        <end position="94"/>
    </location>
</feature>
<evidence type="ECO:0000313" key="5">
    <source>
        <dbReference type="Proteomes" id="UP001175261"/>
    </source>
</evidence>
<evidence type="ECO:0000256" key="2">
    <source>
        <dbReference type="RuleBase" id="RU004168"/>
    </source>
</evidence>
<dbReference type="InterPro" id="IPR001792">
    <property type="entry name" value="Acylphosphatase-like_dom"/>
</dbReference>
<name>A0AA39GMC7_SARSR</name>
<feature type="active site" evidence="1">
    <location>
        <position position="40"/>
    </location>
</feature>
<dbReference type="InterPro" id="IPR020456">
    <property type="entry name" value="Acylphosphatase"/>
</dbReference>
<comment type="similarity">
    <text evidence="2">Belongs to the acylphosphatase family.</text>
</comment>
<gene>
    <name evidence="4" type="ORF">NLU13_3241</name>
</gene>
<dbReference type="Gene3D" id="3.30.70.100">
    <property type="match status" value="1"/>
</dbReference>